<dbReference type="SUPFAM" id="SSF47413">
    <property type="entry name" value="lambda repressor-like DNA-binding domains"/>
    <property type="match status" value="1"/>
</dbReference>
<dbReference type="Gene3D" id="1.10.260.40">
    <property type="entry name" value="lambda repressor-like DNA-binding domains"/>
    <property type="match status" value="1"/>
</dbReference>
<evidence type="ECO:0000256" key="2">
    <source>
        <dbReference type="ARBA" id="ARBA00023125"/>
    </source>
</evidence>
<feature type="domain" description="HTH lacI-type" evidence="4">
    <location>
        <begin position="14"/>
        <end position="68"/>
    </location>
</feature>
<evidence type="ECO:0000313" key="6">
    <source>
        <dbReference type="Proteomes" id="UP000778578"/>
    </source>
</evidence>
<dbReference type="Pfam" id="PF00356">
    <property type="entry name" value="LacI"/>
    <property type="match status" value="1"/>
</dbReference>
<accession>A0ABS7QAX6</accession>
<evidence type="ECO:0000256" key="3">
    <source>
        <dbReference type="ARBA" id="ARBA00023163"/>
    </source>
</evidence>
<evidence type="ECO:0000256" key="1">
    <source>
        <dbReference type="ARBA" id="ARBA00023015"/>
    </source>
</evidence>
<dbReference type="SUPFAM" id="SSF53822">
    <property type="entry name" value="Periplasmic binding protein-like I"/>
    <property type="match status" value="1"/>
</dbReference>
<sequence length="339" mass="35516">MRSSEPRAAARSAPTIGSVAEVAGVSRATVSRAFTRPQMLRPETVEKVRDAARRLGYVPNPAAKALSTGRFGNLAMVVPDIANPYIPPMISAVEEQADAAGFAVFLGNSAEDPAREDLLLRKLTPQVDGFVLAASRMGEDVIRRHAQARPLVLVNRDIEGIPRVLIDTAGGVAQAVEHLAGLGHRRLAYLSGPPHSWANAQRRRAVKRTGDKLGLEVVTLPARLSSHDAGRQAVGALLESGATAVVAFDDLLAQGVLAGLAERGIRVPGEFSVAGCDDVLAAQTFPPLTTVSARAREAGATAVELLTSRLGSGGGAMSDVRVMLDTTLVVRATTGPRPV</sequence>
<dbReference type="Pfam" id="PF13377">
    <property type="entry name" value="Peripla_BP_3"/>
    <property type="match status" value="1"/>
</dbReference>
<dbReference type="InterPro" id="IPR028082">
    <property type="entry name" value="Peripla_BP_I"/>
</dbReference>
<dbReference type="InterPro" id="IPR010982">
    <property type="entry name" value="Lambda_DNA-bd_dom_sf"/>
</dbReference>
<organism evidence="5 6">
    <name type="scientific">Actinacidiphila acidipaludis</name>
    <dbReference type="NCBI Taxonomy" id="2873382"/>
    <lineage>
        <taxon>Bacteria</taxon>
        <taxon>Bacillati</taxon>
        <taxon>Actinomycetota</taxon>
        <taxon>Actinomycetes</taxon>
        <taxon>Kitasatosporales</taxon>
        <taxon>Streptomycetaceae</taxon>
        <taxon>Actinacidiphila</taxon>
    </lineage>
</organism>
<dbReference type="SMART" id="SM00354">
    <property type="entry name" value="HTH_LACI"/>
    <property type="match status" value="1"/>
</dbReference>
<evidence type="ECO:0000313" key="5">
    <source>
        <dbReference type="EMBL" id="MBY8880299.1"/>
    </source>
</evidence>
<dbReference type="RefSeq" id="WP_222965182.1">
    <property type="nucleotide sequence ID" value="NZ_JAINZZ010000029.1"/>
</dbReference>
<keyword evidence="1" id="KW-0805">Transcription regulation</keyword>
<dbReference type="CDD" id="cd06267">
    <property type="entry name" value="PBP1_LacI_sugar_binding-like"/>
    <property type="match status" value="1"/>
</dbReference>
<comment type="caution">
    <text evidence="5">The sequence shown here is derived from an EMBL/GenBank/DDBJ whole genome shotgun (WGS) entry which is preliminary data.</text>
</comment>
<dbReference type="Gene3D" id="3.40.50.2300">
    <property type="match status" value="2"/>
</dbReference>
<dbReference type="Proteomes" id="UP000778578">
    <property type="component" value="Unassembled WGS sequence"/>
</dbReference>
<proteinExistence type="predicted"/>
<gene>
    <name evidence="5" type="ORF">K7862_22065</name>
</gene>
<dbReference type="CDD" id="cd01392">
    <property type="entry name" value="HTH_LacI"/>
    <property type="match status" value="1"/>
</dbReference>
<keyword evidence="6" id="KW-1185">Reference proteome</keyword>
<name>A0ABS7QAX6_9ACTN</name>
<dbReference type="InterPro" id="IPR046335">
    <property type="entry name" value="LacI/GalR-like_sensor"/>
</dbReference>
<keyword evidence="3" id="KW-0804">Transcription</keyword>
<protein>
    <submittedName>
        <fullName evidence="5">LacI family transcriptional regulator</fullName>
    </submittedName>
</protein>
<dbReference type="EMBL" id="JAINZZ010000029">
    <property type="protein sequence ID" value="MBY8880299.1"/>
    <property type="molecule type" value="Genomic_DNA"/>
</dbReference>
<keyword evidence="2" id="KW-0238">DNA-binding</keyword>
<reference evidence="5 6" key="1">
    <citation type="submission" date="2021-08" db="EMBL/GenBank/DDBJ databases">
        <title>WGS of actinomycetes from Thailand.</title>
        <authorList>
            <person name="Thawai C."/>
        </authorList>
    </citation>
    <scope>NUCLEOTIDE SEQUENCE [LARGE SCALE GENOMIC DNA]</scope>
    <source>
        <strain evidence="5 6">PLK6-54</strain>
    </source>
</reference>
<dbReference type="PANTHER" id="PTHR30146:SF138">
    <property type="entry name" value="TRANSCRIPTIONAL REGULATORY PROTEIN"/>
    <property type="match status" value="1"/>
</dbReference>
<dbReference type="InterPro" id="IPR000843">
    <property type="entry name" value="HTH_LacI"/>
</dbReference>
<dbReference type="PROSITE" id="PS50932">
    <property type="entry name" value="HTH_LACI_2"/>
    <property type="match status" value="1"/>
</dbReference>
<evidence type="ECO:0000259" key="4">
    <source>
        <dbReference type="PROSITE" id="PS50932"/>
    </source>
</evidence>
<dbReference type="PANTHER" id="PTHR30146">
    <property type="entry name" value="LACI-RELATED TRANSCRIPTIONAL REPRESSOR"/>
    <property type="match status" value="1"/>
</dbReference>